<feature type="transmembrane region" description="Helical" evidence="1">
    <location>
        <begin position="31"/>
        <end position="48"/>
    </location>
</feature>
<name>A0A2V1GPN7_9GAMM</name>
<reference evidence="2 3" key="1">
    <citation type="submission" date="2018-04" db="EMBL/GenBank/DDBJ databases">
        <title>Thalassorhabdus spongiae gen. nov., sp. nov., isolated from a marine sponge in South-West Iceland.</title>
        <authorList>
            <person name="Knobloch S."/>
            <person name="Daussin A."/>
            <person name="Johannsson R."/>
            <person name="Marteinsson V.T."/>
        </authorList>
    </citation>
    <scope>NUCLEOTIDE SEQUENCE [LARGE SCALE GENOMIC DNA]</scope>
    <source>
        <strain evidence="2 3">Hp12</strain>
    </source>
</reference>
<evidence type="ECO:0008006" key="4">
    <source>
        <dbReference type="Google" id="ProtNLM"/>
    </source>
</evidence>
<protein>
    <recommendedName>
        <fullName evidence="4">DUF304 domain-containing protein</fullName>
    </recommendedName>
</protein>
<feature type="transmembrane region" description="Helical" evidence="1">
    <location>
        <begin position="63"/>
        <end position="86"/>
    </location>
</feature>
<dbReference type="Proteomes" id="UP000244906">
    <property type="component" value="Unassembled WGS sequence"/>
</dbReference>
<evidence type="ECO:0000256" key="1">
    <source>
        <dbReference type="SAM" id="Phobius"/>
    </source>
</evidence>
<proteinExistence type="predicted"/>
<comment type="caution">
    <text evidence="2">The sequence shown here is derived from an EMBL/GenBank/DDBJ whole genome shotgun (WGS) entry which is preliminary data.</text>
</comment>
<keyword evidence="1" id="KW-0812">Transmembrane</keyword>
<evidence type="ECO:0000313" key="3">
    <source>
        <dbReference type="Proteomes" id="UP000244906"/>
    </source>
</evidence>
<gene>
    <name evidence="2" type="ORF">DC094_19705</name>
</gene>
<organism evidence="2 3">
    <name type="scientific">Pelagibaculum spongiae</name>
    <dbReference type="NCBI Taxonomy" id="2080658"/>
    <lineage>
        <taxon>Bacteria</taxon>
        <taxon>Pseudomonadati</taxon>
        <taxon>Pseudomonadota</taxon>
        <taxon>Gammaproteobacteria</taxon>
        <taxon>Oceanospirillales</taxon>
        <taxon>Pelagibaculum</taxon>
    </lineage>
</organism>
<keyword evidence="3" id="KW-1185">Reference proteome</keyword>
<dbReference type="AlphaFoldDB" id="A0A2V1GPN7"/>
<sequence length="182" mass="20860">MDSEQYYQVAYDDETIIWQGGPSQWVNLGTFRWWGGCLVGAIMFLAMWTDHLSVGYGPMIRDAISWACYVLIFFSIISVLHAYLFVRYERIVITKNKIKEAKGITRIFRRELFCEISGIKDISSPPAGLLGLVGLSTLVIETNDNDQAEIKIRAIRDRDALIQKLLPVWRTLKMERKGYFGG</sequence>
<keyword evidence="1" id="KW-0472">Membrane</keyword>
<dbReference type="OrthoDB" id="155986at2"/>
<accession>A0A2V1GPN7</accession>
<dbReference type="RefSeq" id="WP_116688842.1">
    <property type="nucleotide sequence ID" value="NZ_CAWNYD010000012.1"/>
</dbReference>
<keyword evidence="1" id="KW-1133">Transmembrane helix</keyword>
<dbReference type="EMBL" id="QDDL01000012">
    <property type="protein sequence ID" value="PVZ64539.1"/>
    <property type="molecule type" value="Genomic_DNA"/>
</dbReference>
<evidence type="ECO:0000313" key="2">
    <source>
        <dbReference type="EMBL" id="PVZ64539.1"/>
    </source>
</evidence>